<dbReference type="Proteomes" id="UP000036313">
    <property type="component" value="Unassembled WGS sequence"/>
</dbReference>
<dbReference type="RefSeq" id="WP_048424852.1">
    <property type="nucleotide sequence ID" value="NZ_JYNU01000057.1"/>
</dbReference>
<dbReference type="AlphaFoldDB" id="A0A0J6VI98"/>
<dbReference type="InterPro" id="IPR002818">
    <property type="entry name" value="DJ-1/PfpI"/>
</dbReference>
<dbReference type="Pfam" id="PF01965">
    <property type="entry name" value="DJ-1_PfpI"/>
    <property type="match status" value="1"/>
</dbReference>
<reference evidence="2 3" key="1">
    <citation type="journal article" date="2015" name="Genome Biol. Evol.">
        <title>Characterization of Three Mycobacterium spp. with Potential Use in Bioremediation by Genome Sequencing and Comparative Genomics.</title>
        <authorList>
            <person name="Das S."/>
            <person name="Pettersson B.M."/>
            <person name="Behra P.R."/>
            <person name="Ramesh M."/>
            <person name="Dasgupta S."/>
            <person name="Bhattacharya A."/>
            <person name="Kirsebom L.A."/>
        </authorList>
    </citation>
    <scope>NUCLEOTIDE SEQUENCE [LARGE SCALE GENOMIC DNA]</scope>
    <source>
        <strain evidence="2 3">DSM 44075</strain>
    </source>
</reference>
<dbReference type="PANTHER" id="PTHR43130">
    <property type="entry name" value="ARAC-FAMILY TRANSCRIPTIONAL REGULATOR"/>
    <property type="match status" value="1"/>
</dbReference>
<dbReference type="Gene3D" id="3.40.50.880">
    <property type="match status" value="1"/>
</dbReference>
<dbReference type="EMBL" id="JYNU01000057">
    <property type="protein sequence ID" value="KMO69317.1"/>
    <property type="molecule type" value="Genomic_DNA"/>
</dbReference>
<dbReference type="InterPro" id="IPR052158">
    <property type="entry name" value="INH-QAR"/>
</dbReference>
<evidence type="ECO:0000313" key="3">
    <source>
        <dbReference type="Proteomes" id="UP000036313"/>
    </source>
</evidence>
<name>A0A0J6VI98_9MYCO</name>
<dbReference type="GO" id="GO:0006355">
    <property type="term" value="P:regulation of DNA-templated transcription"/>
    <property type="evidence" value="ECO:0007669"/>
    <property type="project" value="TreeGrafter"/>
</dbReference>
<dbReference type="InterPro" id="IPR029062">
    <property type="entry name" value="Class_I_gatase-like"/>
</dbReference>
<dbReference type="PATRIC" id="fig|1807.14.peg.4777"/>
<dbReference type="SUPFAM" id="SSF52317">
    <property type="entry name" value="Class I glutamine amidotransferase-like"/>
    <property type="match status" value="1"/>
</dbReference>
<feature type="domain" description="DJ-1/PfpI" evidence="1">
    <location>
        <begin position="2"/>
        <end position="158"/>
    </location>
</feature>
<gene>
    <name evidence="2" type="ORF">MOBUDSM44075_04743</name>
</gene>
<comment type="caution">
    <text evidence="2">The sequence shown here is derived from an EMBL/GenBank/DDBJ whole genome shotgun (WGS) entry which is preliminary data.</text>
</comment>
<evidence type="ECO:0000313" key="2">
    <source>
        <dbReference type="EMBL" id="KMO69317.1"/>
    </source>
</evidence>
<accession>A0A0J6VI98</accession>
<organism evidence="2 3">
    <name type="scientific">Mycolicibacterium obuense</name>
    <dbReference type="NCBI Taxonomy" id="1807"/>
    <lineage>
        <taxon>Bacteria</taxon>
        <taxon>Bacillati</taxon>
        <taxon>Actinomycetota</taxon>
        <taxon>Actinomycetes</taxon>
        <taxon>Mycobacteriales</taxon>
        <taxon>Mycobacteriaceae</taxon>
        <taxon>Mycolicibacterium</taxon>
    </lineage>
</organism>
<sequence>MHIAILTFEGYNELDSLIALGLLNRIADDDWRVTIATPAPRVTSMNGVVIEQMSSLHEAVGADAVIVGSGIATREVVEDPAIMGVLKELDPQRQLIAAQCSGALVLAKLGLLRDVPACTDLTTKPWVIAAGVDVLNQPFFASGNIATAGGCLASQYLAAWVIARLRGKDAAVAALHYVAPVGEKQEYVERAWRNISAYLPAGVPCPSAPC</sequence>
<protein>
    <recommendedName>
        <fullName evidence="1">DJ-1/PfpI domain-containing protein</fullName>
    </recommendedName>
</protein>
<proteinExistence type="predicted"/>
<evidence type="ECO:0000259" key="1">
    <source>
        <dbReference type="Pfam" id="PF01965"/>
    </source>
</evidence>
<dbReference type="PANTHER" id="PTHR43130:SF2">
    <property type="entry name" value="DJ-1_PFPI DOMAIN-CONTAINING PROTEIN"/>
    <property type="match status" value="1"/>
</dbReference>